<feature type="compositionally biased region" description="Polar residues" evidence="2">
    <location>
        <begin position="352"/>
        <end position="366"/>
    </location>
</feature>
<evidence type="ECO:0000313" key="4">
    <source>
        <dbReference type="Proteomes" id="UP000241769"/>
    </source>
</evidence>
<organism evidence="3 4">
    <name type="scientific">Planoprotostelium fungivorum</name>
    <dbReference type="NCBI Taxonomy" id="1890364"/>
    <lineage>
        <taxon>Eukaryota</taxon>
        <taxon>Amoebozoa</taxon>
        <taxon>Evosea</taxon>
        <taxon>Variosea</taxon>
        <taxon>Cavosteliida</taxon>
        <taxon>Cavosteliaceae</taxon>
        <taxon>Planoprotostelium</taxon>
    </lineage>
</organism>
<keyword evidence="1" id="KW-0175">Coiled coil</keyword>
<sequence>MSSMWSSGFLGESPELEEDREEIDRLRIVIRDHIQDISIRLSEIRDELSASEDHDDSYVYKLKTIFDVQEILSTVPVKKEVFKKNILQIIQKSSTSASLRQVFILRGMEHFLWIIRCKFIVIEDYLSSTPLVMKSVLRLSNAVERARDRLRAPMGVDGGNMELTNERQELLSKVQQLQKQLEESESAKFELHLEAATLRKQMERLQDSFYSSSVAGPNFGVSTLPARGLPLSSSYSSLSNPKTSVPLTRSMNRADTIAQMEQVQLSPETRRISYFSAVKRAESMLPPRSEIVSPKTEPIPRRRKPEMDAENSQEVSETEEEDMRDEFLDLLYDLATPRPPKKKPPPIDGSPVSPTMSPRDNGNIWRTTDRTGVPRSADIFLNQKGLRAQTMSAPAHSWVSRRSPTISSVPAEVSVIIYYGSTTTTQLRARIKANNDSTVREVIQGFLSNNRANLSKLEQDQKYSLFDPSSRLYLDPESTMGRYNFGRDVRLDLKVSPEEDVTREFVILTVTAPQLIDATLTVKIERHKTILDVIQRVQKKVAGEIAVGKWGIQLDRKWLDPRSRISSFDFVHMQPLVFLKRDSLTLR</sequence>
<dbReference type="InParanoid" id="A0A2P6NBJ5"/>
<comment type="caution">
    <text evidence="3">The sequence shown here is derived from an EMBL/GenBank/DDBJ whole genome shotgun (WGS) entry which is preliminary data.</text>
</comment>
<evidence type="ECO:0000313" key="3">
    <source>
        <dbReference type="EMBL" id="PRP81317.1"/>
    </source>
</evidence>
<dbReference type="AlphaFoldDB" id="A0A2P6NBJ5"/>
<gene>
    <name evidence="3" type="ORF">PROFUN_04552</name>
</gene>
<accession>A0A2P6NBJ5</accession>
<proteinExistence type="predicted"/>
<feature type="coiled-coil region" evidence="1">
    <location>
        <begin position="160"/>
        <end position="194"/>
    </location>
</feature>
<feature type="region of interest" description="Disordered" evidence="2">
    <location>
        <begin position="290"/>
        <end position="322"/>
    </location>
</feature>
<evidence type="ECO:0000256" key="2">
    <source>
        <dbReference type="SAM" id="MobiDB-lite"/>
    </source>
</evidence>
<protein>
    <submittedName>
        <fullName evidence="3">Uncharacterized protein</fullName>
    </submittedName>
</protein>
<feature type="compositionally biased region" description="Acidic residues" evidence="2">
    <location>
        <begin position="308"/>
        <end position="322"/>
    </location>
</feature>
<feature type="region of interest" description="Disordered" evidence="2">
    <location>
        <begin position="335"/>
        <end position="370"/>
    </location>
</feature>
<keyword evidence="4" id="KW-1185">Reference proteome</keyword>
<dbReference type="EMBL" id="MDYQ01000128">
    <property type="protein sequence ID" value="PRP81317.1"/>
    <property type="molecule type" value="Genomic_DNA"/>
</dbReference>
<reference evidence="3 4" key="1">
    <citation type="journal article" date="2018" name="Genome Biol. Evol.">
        <title>Multiple Roots of Fruiting Body Formation in Amoebozoa.</title>
        <authorList>
            <person name="Hillmann F."/>
            <person name="Forbes G."/>
            <person name="Novohradska S."/>
            <person name="Ferling I."/>
            <person name="Riege K."/>
            <person name="Groth M."/>
            <person name="Westermann M."/>
            <person name="Marz M."/>
            <person name="Spaller T."/>
            <person name="Winckler T."/>
            <person name="Schaap P."/>
            <person name="Glockner G."/>
        </authorList>
    </citation>
    <scope>NUCLEOTIDE SEQUENCE [LARGE SCALE GENOMIC DNA]</scope>
    <source>
        <strain evidence="3 4">Jena</strain>
    </source>
</reference>
<dbReference type="Proteomes" id="UP000241769">
    <property type="component" value="Unassembled WGS sequence"/>
</dbReference>
<evidence type="ECO:0000256" key="1">
    <source>
        <dbReference type="SAM" id="Coils"/>
    </source>
</evidence>
<name>A0A2P6NBJ5_9EUKA</name>